<reference evidence="4" key="1">
    <citation type="journal article" date="2013" name="Nature">
        <title>Draft genome of the wheat A-genome progenitor Triticum urartu.</title>
        <authorList>
            <person name="Ling H.Q."/>
            <person name="Zhao S."/>
            <person name="Liu D."/>
            <person name="Wang J."/>
            <person name="Sun H."/>
            <person name="Zhang C."/>
            <person name="Fan H."/>
            <person name="Li D."/>
            <person name="Dong L."/>
            <person name="Tao Y."/>
            <person name="Gao C."/>
            <person name="Wu H."/>
            <person name="Li Y."/>
            <person name="Cui Y."/>
            <person name="Guo X."/>
            <person name="Zheng S."/>
            <person name="Wang B."/>
            <person name="Yu K."/>
            <person name="Liang Q."/>
            <person name="Yang W."/>
            <person name="Lou X."/>
            <person name="Chen J."/>
            <person name="Feng M."/>
            <person name="Jian J."/>
            <person name="Zhang X."/>
            <person name="Luo G."/>
            <person name="Jiang Y."/>
            <person name="Liu J."/>
            <person name="Wang Z."/>
            <person name="Sha Y."/>
            <person name="Zhang B."/>
            <person name="Wu H."/>
            <person name="Tang D."/>
            <person name="Shen Q."/>
            <person name="Xue P."/>
            <person name="Zou S."/>
            <person name="Wang X."/>
            <person name="Liu X."/>
            <person name="Wang F."/>
            <person name="Yang Y."/>
            <person name="An X."/>
            <person name="Dong Z."/>
            <person name="Zhang K."/>
            <person name="Zhang X."/>
            <person name="Luo M.C."/>
            <person name="Dvorak J."/>
            <person name="Tong Y."/>
            <person name="Wang J."/>
            <person name="Yang H."/>
            <person name="Li Z."/>
            <person name="Wang D."/>
            <person name="Zhang A."/>
            <person name="Wang J."/>
        </authorList>
    </citation>
    <scope>NUCLEOTIDE SEQUENCE</scope>
    <source>
        <strain evidence="4">cv. G1812</strain>
    </source>
</reference>
<protein>
    <recommendedName>
        <fullName evidence="5">Abscisic stress-ripening protein 1</fullName>
    </recommendedName>
</protein>
<keyword evidence="4" id="KW-1185">Reference proteome</keyword>
<dbReference type="InterPro" id="IPR003496">
    <property type="entry name" value="ABA_WDS"/>
</dbReference>
<accession>A0A8R7U2I8</accession>
<organism evidence="3 4">
    <name type="scientific">Triticum urartu</name>
    <name type="common">Red wild einkorn</name>
    <name type="synonym">Crithodium urartu</name>
    <dbReference type="NCBI Taxonomy" id="4572"/>
    <lineage>
        <taxon>Eukaryota</taxon>
        <taxon>Viridiplantae</taxon>
        <taxon>Streptophyta</taxon>
        <taxon>Embryophyta</taxon>
        <taxon>Tracheophyta</taxon>
        <taxon>Spermatophyta</taxon>
        <taxon>Magnoliopsida</taxon>
        <taxon>Liliopsida</taxon>
        <taxon>Poales</taxon>
        <taxon>Poaceae</taxon>
        <taxon>BOP clade</taxon>
        <taxon>Pooideae</taxon>
        <taxon>Triticodae</taxon>
        <taxon>Triticeae</taxon>
        <taxon>Triticinae</taxon>
        <taxon>Triticum</taxon>
    </lineage>
</organism>
<evidence type="ECO:0000313" key="3">
    <source>
        <dbReference type="EnsemblPlants" id="TuG1812G0300005508.01.T02.cds309003"/>
    </source>
</evidence>
<reference evidence="3" key="3">
    <citation type="submission" date="2022-06" db="UniProtKB">
        <authorList>
            <consortium name="EnsemblPlants"/>
        </authorList>
    </citation>
    <scope>IDENTIFICATION</scope>
</reference>
<name>A0A8R7U2I8_TRIUA</name>
<evidence type="ECO:0000256" key="2">
    <source>
        <dbReference type="SAM" id="MobiDB-lite"/>
    </source>
</evidence>
<comment type="similarity">
    <text evidence="1">Belongs to the abscisic acid and water stress-induced protein family.</text>
</comment>
<dbReference type="PANTHER" id="PTHR33801:SF17">
    <property type="entry name" value="ABA_WDS INDUCED PROTEIN"/>
    <property type="match status" value="1"/>
</dbReference>
<dbReference type="Gramene" id="TuG1812G0300005614.01.T01">
    <property type="protein sequence ID" value="TuG1812G0300005614.01.T01.cds275967"/>
    <property type="gene ID" value="TuG1812G0300005614.01"/>
</dbReference>
<feature type="compositionally biased region" description="Polar residues" evidence="2">
    <location>
        <begin position="1"/>
        <end position="10"/>
    </location>
</feature>
<sequence length="144" mass="16387">MGRHSSSSGKTEAGGEQYRKEEKHHKHMEKLAKLGAVAAGAYARVRSKHLMRCTTYFLRNVNYSCLTRTNNHFTIGIQHEKHKARKDPEHARSHKMKETIAATVAAGSAGFAIHEHHKKKEAKKHARHAHHHRYNHGCICTCRP</sequence>
<dbReference type="EnsemblPlants" id="TuG1812G0300005614.01.T01">
    <property type="protein sequence ID" value="TuG1812G0300005614.01.T01.cds275967"/>
    <property type="gene ID" value="TuG1812G0300005614.01"/>
</dbReference>
<evidence type="ECO:0000256" key="1">
    <source>
        <dbReference type="ARBA" id="ARBA00007160"/>
    </source>
</evidence>
<gene>
    <name evidence="3" type="primary">LOC125549479</name>
</gene>
<feature type="region of interest" description="Disordered" evidence="2">
    <location>
        <begin position="1"/>
        <end position="27"/>
    </location>
</feature>
<dbReference type="Proteomes" id="UP000015106">
    <property type="component" value="Chromosome 3"/>
</dbReference>
<dbReference type="AlphaFoldDB" id="A0A8R7U2I8"/>
<dbReference type="PANTHER" id="PTHR33801">
    <property type="entry name" value="ABSCISIC STRESS-RIPENING PROTEIN 5"/>
    <property type="match status" value="1"/>
</dbReference>
<dbReference type="EnsemblPlants" id="TuG1812G0300005508.01.T02">
    <property type="protein sequence ID" value="TuG1812G0300005508.01.T02.cds309003"/>
    <property type="gene ID" value="TuG1812G0300005508.01"/>
</dbReference>
<proteinExistence type="inferred from homology"/>
<evidence type="ECO:0008006" key="5">
    <source>
        <dbReference type="Google" id="ProtNLM"/>
    </source>
</evidence>
<evidence type="ECO:0000313" key="4">
    <source>
        <dbReference type="Proteomes" id="UP000015106"/>
    </source>
</evidence>
<dbReference type="Pfam" id="PF02496">
    <property type="entry name" value="ABA_WDS"/>
    <property type="match status" value="2"/>
</dbReference>
<reference evidence="3" key="2">
    <citation type="submission" date="2018-03" db="EMBL/GenBank/DDBJ databases">
        <title>The Triticum urartu genome reveals the dynamic nature of wheat genome evolution.</title>
        <authorList>
            <person name="Ling H."/>
            <person name="Ma B."/>
            <person name="Shi X."/>
            <person name="Liu H."/>
            <person name="Dong L."/>
            <person name="Sun H."/>
            <person name="Cao Y."/>
            <person name="Gao Q."/>
            <person name="Zheng S."/>
            <person name="Li Y."/>
            <person name="Yu Y."/>
            <person name="Du H."/>
            <person name="Qi M."/>
            <person name="Li Y."/>
            <person name="Yu H."/>
            <person name="Cui Y."/>
            <person name="Wang N."/>
            <person name="Chen C."/>
            <person name="Wu H."/>
            <person name="Zhao Y."/>
            <person name="Zhang J."/>
            <person name="Li Y."/>
            <person name="Zhou W."/>
            <person name="Zhang B."/>
            <person name="Hu W."/>
            <person name="Eijk M."/>
            <person name="Tang J."/>
            <person name="Witsenboer H."/>
            <person name="Zhao S."/>
            <person name="Li Z."/>
            <person name="Zhang A."/>
            <person name="Wang D."/>
            <person name="Liang C."/>
        </authorList>
    </citation>
    <scope>NUCLEOTIDE SEQUENCE [LARGE SCALE GENOMIC DNA]</scope>
    <source>
        <strain evidence="3">cv. G1812</strain>
    </source>
</reference>
<dbReference type="Gramene" id="TuG1812G0300005508.01.T02">
    <property type="protein sequence ID" value="TuG1812G0300005508.01.T02.cds309003"/>
    <property type="gene ID" value="TuG1812G0300005508.01"/>
</dbReference>